<feature type="domain" description="Cobalamin biosynthesis precorrin-8X methylmutase CobH/CbiC" evidence="5">
    <location>
        <begin position="14"/>
        <end position="213"/>
    </location>
</feature>
<evidence type="ECO:0000313" key="6">
    <source>
        <dbReference type="EMBL" id="WOT06777.1"/>
    </source>
</evidence>
<dbReference type="Pfam" id="PF02570">
    <property type="entry name" value="CbiC"/>
    <property type="match status" value="1"/>
</dbReference>
<dbReference type="PANTHER" id="PTHR43588:SF1">
    <property type="entry name" value="COBALT-PRECORRIN-8 METHYLMUTASE"/>
    <property type="match status" value="1"/>
</dbReference>
<proteinExistence type="inferred from homology"/>
<evidence type="ECO:0000256" key="3">
    <source>
        <dbReference type="ARBA" id="ARBA00022573"/>
    </source>
</evidence>
<dbReference type="InterPro" id="IPR003722">
    <property type="entry name" value="Cbl_synth_CobH/CbiC"/>
</dbReference>
<dbReference type="SUPFAM" id="SSF63965">
    <property type="entry name" value="Precorrin-8X methylmutase CbiC/CobH"/>
    <property type="match status" value="1"/>
</dbReference>
<dbReference type="PANTHER" id="PTHR43588">
    <property type="entry name" value="COBALT-PRECORRIN-8 METHYLMUTASE"/>
    <property type="match status" value="1"/>
</dbReference>
<dbReference type="Gene3D" id="3.40.50.10230">
    <property type="entry name" value="Cobalamin biosynthesis CobH/CbiC, precorrin-8X methylmutase"/>
    <property type="match status" value="1"/>
</dbReference>
<evidence type="ECO:0000259" key="5">
    <source>
        <dbReference type="Pfam" id="PF02570"/>
    </source>
</evidence>
<sequence length="218" mass="23360">MQQMKQMTTQGRNIETSSFSIIDAEVAEHVDISHLSDAQWNVVRRAIHTSGDFEYGALFSFSDNAMKAGIEAIRAGCPIISDVTMIKSGLSAQRMNVFGNKADCFISDADVIERAKESGGTRAVEAMRKARDIGLLDGAIVGIGNAPTALYEILRMVAENEIKPALIIGIPVGFVKAVESKLALTEQSDVDYIASMGRKGGSPLIVSSLHALMVEAAK</sequence>
<organism evidence="6 7">
    <name type="scientific">Shewanella youngdeokensis</name>
    <dbReference type="NCBI Taxonomy" id="2999068"/>
    <lineage>
        <taxon>Bacteria</taxon>
        <taxon>Pseudomonadati</taxon>
        <taxon>Pseudomonadota</taxon>
        <taxon>Gammaproteobacteria</taxon>
        <taxon>Alteromonadales</taxon>
        <taxon>Shewanellaceae</taxon>
        <taxon>Shewanella</taxon>
    </lineage>
</organism>
<dbReference type="EMBL" id="CP136522">
    <property type="protein sequence ID" value="WOT06777.1"/>
    <property type="molecule type" value="Genomic_DNA"/>
</dbReference>
<protein>
    <submittedName>
        <fullName evidence="6">Precorrin-8X methylmutase</fullName>
    </submittedName>
</protein>
<gene>
    <name evidence="6" type="ORF">RGE70_08515</name>
</gene>
<reference evidence="6 7" key="1">
    <citation type="submission" date="2023-10" db="EMBL/GenBank/DDBJ databases">
        <title>Complete genome sequence of Shewanella sp. DAU334.</title>
        <authorList>
            <person name="Lee Y.-S."/>
            <person name="Jeong H.-R."/>
            <person name="Hwang E.-J."/>
            <person name="Choi Y.-L."/>
            <person name="Kim G.-D."/>
        </authorList>
    </citation>
    <scope>NUCLEOTIDE SEQUENCE [LARGE SCALE GENOMIC DNA]</scope>
    <source>
        <strain evidence="6 7">DAU334</strain>
    </source>
</reference>
<comment type="pathway">
    <text evidence="1">Cofactor biosynthesis; adenosylcobalamin biosynthesis.</text>
</comment>
<evidence type="ECO:0000256" key="2">
    <source>
        <dbReference type="ARBA" id="ARBA00009774"/>
    </source>
</evidence>
<evidence type="ECO:0000256" key="4">
    <source>
        <dbReference type="ARBA" id="ARBA00023235"/>
    </source>
</evidence>
<keyword evidence="3" id="KW-0169">Cobalamin biosynthesis</keyword>
<dbReference type="InterPro" id="IPR036588">
    <property type="entry name" value="CobH/CbiC_sf"/>
</dbReference>
<name>A0ABZ0K3Q7_9GAMM</name>
<accession>A0ABZ0K3Q7</accession>
<evidence type="ECO:0000256" key="1">
    <source>
        <dbReference type="ARBA" id="ARBA00004953"/>
    </source>
</evidence>
<dbReference type="RefSeq" id="WP_310471048.1">
    <property type="nucleotide sequence ID" value="NZ_CP136522.1"/>
</dbReference>
<keyword evidence="7" id="KW-1185">Reference proteome</keyword>
<dbReference type="Proteomes" id="UP001529491">
    <property type="component" value="Chromosome"/>
</dbReference>
<evidence type="ECO:0000313" key="7">
    <source>
        <dbReference type="Proteomes" id="UP001529491"/>
    </source>
</evidence>
<comment type="similarity">
    <text evidence="2">Belongs to the CobH/CbiC family.</text>
</comment>
<keyword evidence="4" id="KW-0413">Isomerase</keyword>